<protein>
    <submittedName>
        <fullName evidence="2">HNH endonuclease</fullName>
    </submittedName>
</protein>
<accession>A0ABN0RIC8</accession>
<evidence type="ECO:0000313" key="2">
    <source>
        <dbReference type="EMBL" id="EUJ33729.1"/>
    </source>
</evidence>
<dbReference type="Proteomes" id="UP000019249">
    <property type="component" value="Unassembled WGS sequence"/>
</dbReference>
<gene>
    <name evidence="2" type="ORF">MFLO_00755</name>
</gene>
<dbReference type="Pfam" id="PF26348">
    <property type="entry name" value="SRA_ScoMcrA"/>
    <property type="match status" value="1"/>
</dbReference>
<dbReference type="GO" id="GO:0004519">
    <property type="term" value="F:endonuclease activity"/>
    <property type="evidence" value="ECO:0007669"/>
    <property type="project" value="UniProtKB-KW"/>
</dbReference>
<dbReference type="InterPro" id="IPR002711">
    <property type="entry name" value="HNH"/>
</dbReference>
<feature type="domain" description="HNH nuclease" evidence="1">
    <location>
        <begin position="251"/>
        <end position="309"/>
    </location>
</feature>
<dbReference type="Pfam" id="PF01844">
    <property type="entry name" value="HNH"/>
    <property type="match status" value="1"/>
</dbReference>
<dbReference type="CDD" id="cd00085">
    <property type="entry name" value="HNHc"/>
    <property type="match status" value="1"/>
</dbReference>
<organism evidence="2 3">
    <name type="scientific">Listeria floridensis FSL S10-1187</name>
    <dbReference type="NCBI Taxonomy" id="1265817"/>
    <lineage>
        <taxon>Bacteria</taxon>
        <taxon>Bacillati</taxon>
        <taxon>Bacillota</taxon>
        <taxon>Bacilli</taxon>
        <taxon>Bacillales</taxon>
        <taxon>Listeriaceae</taxon>
        <taxon>Listeria</taxon>
    </lineage>
</organism>
<keyword evidence="3" id="KW-1185">Reference proteome</keyword>
<sequence length="331" mass="38329">MNRRELIAALGINGEVLEKLLAEGLPSRDEIAMNFDYDEVMKWRKEYVRLGIDQLLVGATYSNHEVVNAFKCSPQGGMRRSRMKNALVLISDHTGKALYEDRWIGDELHYTGMGQEGDQQLDKSQNKTLATSNETDIRVFLFEVYKEKHYVYAGEVTLAGEPYVKLEADAKGNMRKVYKFPLLLKDKFYAIPEDDWKRATIVREKVVKRLDSTNLEQKAKALSERNKQDQLDDKRDAYRLVRKREFFRDPLIAEYVKDIAQGVCQLCEKNAPFETRGKPFLHAHHIEYLAQGGADSIDNCIALCPNCHARIHELEDKRDKDKLLMKVRERK</sequence>
<keyword evidence="2" id="KW-0255">Endonuclease</keyword>
<reference evidence="2 3" key="1">
    <citation type="journal article" date="2014" name="Int. J. Syst. Evol. Microbiol.">
        <title>Listeria floridensis sp. nov., Listeria aquatica sp. nov., Listeria cornellensis sp. nov., Listeria riparia sp. nov. and Listeria grandensis sp. nov., from agricultural and natural environments.</title>
        <authorList>
            <person name="den Bakker H.C."/>
            <person name="Warchocki S."/>
            <person name="Wright E.M."/>
            <person name="Allred A.F."/>
            <person name="Ahlstrom C."/>
            <person name="Manuel C.S."/>
            <person name="Stasiewicz M.J."/>
            <person name="Burrell A."/>
            <person name="Roof S."/>
            <person name="Strawn L."/>
            <person name="Fortes E.D."/>
            <person name="Nightingale K.K."/>
            <person name="Kephart D."/>
            <person name="Wiedmann M."/>
        </authorList>
    </citation>
    <scope>NUCLEOTIDE SEQUENCE [LARGE SCALE GENOMIC DNA]</scope>
    <source>
        <strain evidence="2 3">FSL S10-1187</strain>
    </source>
</reference>
<evidence type="ECO:0000313" key="3">
    <source>
        <dbReference type="Proteomes" id="UP000019249"/>
    </source>
</evidence>
<dbReference type="RefSeq" id="WP_051993356.1">
    <property type="nucleotide sequence ID" value="NZ_AODF01000001.1"/>
</dbReference>
<keyword evidence="2" id="KW-0378">Hydrolase</keyword>
<dbReference type="InterPro" id="IPR058712">
    <property type="entry name" value="SRA_ScoMcrA"/>
</dbReference>
<dbReference type="SMART" id="SM00507">
    <property type="entry name" value="HNHc"/>
    <property type="match status" value="1"/>
</dbReference>
<keyword evidence="2" id="KW-0540">Nuclease</keyword>
<evidence type="ECO:0000259" key="1">
    <source>
        <dbReference type="SMART" id="SM00507"/>
    </source>
</evidence>
<name>A0ABN0RIC8_9LIST</name>
<comment type="caution">
    <text evidence="2">The sequence shown here is derived from an EMBL/GenBank/DDBJ whole genome shotgun (WGS) entry which is preliminary data.</text>
</comment>
<dbReference type="InterPro" id="IPR003615">
    <property type="entry name" value="HNH_nuc"/>
</dbReference>
<proteinExistence type="predicted"/>
<dbReference type="Gene3D" id="1.10.30.50">
    <property type="match status" value="1"/>
</dbReference>
<dbReference type="EMBL" id="AODF01000001">
    <property type="protein sequence ID" value="EUJ33729.1"/>
    <property type="molecule type" value="Genomic_DNA"/>
</dbReference>